<accession>A0A4S8L2U8</accession>
<name>A0A4S8L2U8_DENBC</name>
<reference evidence="1 2" key="1">
    <citation type="journal article" date="2019" name="Nat. Ecol. Evol.">
        <title>Megaphylogeny resolves global patterns of mushroom evolution.</title>
        <authorList>
            <person name="Varga T."/>
            <person name="Krizsan K."/>
            <person name="Foldi C."/>
            <person name="Dima B."/>
            <person name="Sanchez-Garcia M."/>
            <person name="Sanchez-Ramirez S."/>
            <person name="Szollosi G.J."/>
            <person name="Szarkandi J.G."/>
            <person name="Papp V."/>
            <person name="Albert L."/>
            <person name="Andreopoulos W."/>
            <person name="Angelini C."/>
            <person name="Antonin V."/>
            <person name="Barry K.W."/>
            <person name="Bougher N.L."/>
            <person name="Buchanan P."/>
            <person name="Buyck B."/>
            <person name="Bense V."/>
            <person name="Catcheside P."/>
            <person name="Chovatia M."/>
            <person name="Cooper J."/>
            <person name="Damon W."/>
            <person name="Desjardin D."/>
            <person name="Finy P."/>
            <person name="Geml J."/>
            <person name="Haridas S."/>
            <person name="Hughes K."/>
            <person name="Justo A."/>
            <person name="Karasinski D."/>
            <person name="Kautmanova I."/>
            <person name="Kiss B."/>
            <person name="Kocsube S."/>
            <person name="Kotiranta H."/>
            <person name="LaButti K.M."/>
            <person name="Lechner B.E."/>
            <person name="Liimatainen K."/>
            <person name="Lipzen A."/>
            <person name="Lukacs Z."/>
            <person name="Mihaltcheva S."/>
            <person name="Morgado L.N."/>
            <person name="Niskanen T."/>
            <person name="Noordeloos M.E."/>
            <person name="Ohm R.A."/>
            <person name="Ortiz-Santana B."/>
            <person name="Ovrebo C."/>
            <person name="Racz N."/>
            <person name="Riley R."/>
            <person name="Savchenko A."/>
            <person name="Shiryaev A."/>
            <person name="Soop K."/>
            <person name="Spirin V."/>
            <person name="Szebenyi C."/>
            <person name="Tomsovsky M."/>
            <person name="Tulloss R.E."/>
            <person name="Uehling J."/>
            <person name="Grigoriev I.V."/>
            <person name="Vagvolgyi C."/>
            <person name="Papp T."/>
            <person name="Martin F.M."/>
            <person name="Miettinen O."/>
            <person name="Hibbett D.S."/>
            <person name="Nagy L.G."/>
        </authorList>
    </citation>
    <scope>NUCLEOTIDE SEQUENCE [LARGE SCALE GENOMIC DNA]</scope>
    <source>
        <strain evidence="1 2">CBS 962.96</strain>
    </source>
</reference>
<dbReference type="Proteomes" id="UP000297245">
    <property type="component" value="Unassembled WGS sequence"/>
</dbReference>
<sequence>VRYSGKDAYAAWERDFLQYSNHHQNIVHLFGLNRQKSNPSLIFCDKLVPLMQVWQDYSSIVKWYTHHNFKNAVFIRCDTGTICFGSQGLSKKTLLDYEVLGFTSGTSGITLPFRLYDDKAGIKEYLLGMMGQKKPLVLGPPFRETRFTMRVALERDFNFMSIIALKPHKRYTMLGFIRNNTISKWSRKIYLMNLPNTDVISSLTFCLENSYVVGHPVVMPRCPESGSTEVRLLTNGRDHYFWSFDPSGSTPLSRRVCGILGLPNYRMDVRPGGPRFYDYHHEEAKYLQEIQDFDPLTQDFARASGLPLVETLSPSENFHPDEAFDVWLDAILSKMSDSESDSESVYEDASPQPQTILFPIPGVEQKMNGTAPENPEDSDLNELLQALNQSLGSALIVVHILFKRISHLGWVEWIEINRNFVGGLIPLSQTLVITEYTLFVGFAPDVSIWEVWLTKDIPVPARTITTRVRTEPFFQRLADMVPVRAPPFMTLTHPRAV</sequence>
<keyword evidence="2" id="KW-1185">Reference proteome</keyword>
<gene>
    <name evidence="1" type="ORF">K435DRAFT_808146</name>
</gene>
<proteinExistence type="predicted"/>
<dbReference type="AlphaFoldDB" id="A0A4S8L2U8"/>
<protein>
    <submittedName>
        <fullName evidence="1">Uncharacterized protein</fullName>
    </submittedName>
</protein>
<feature type="non-terminal residue" evidence="1">
    <location>
        <position position="1"/>
    </location>
</feature>
<organism evidence="1 2">
    <name type="scientific">Dendrothele bispora (strain CBS 962.96)</name>
    <dbReference type="NCBI Taxonomy" id="1314807"/>
    <lineage>
        <taxon>Eukaryota</taxon>
        <taxon>Fungi</taxon>
        <taxon>Dikarya</taxon>
        <taxon>Basidiomycota</taxon>
        <taxon>Agaricomycotina</taxon>
        <taxon>Agaricomycetes</taxon>
        <taxon>Agaricomycetidae</taxon>
        <taxon>Agaricales</taxon>
        <taxon>Agaricales incertae sedis</taxon>
        <taxon>Dendrothele</taxon>
    </lineage>
</organism>
<evidence type="ECO:0000313" key="1">
    <source>
        <dbReference type="EMBL" id="THU82613.1"/>
    </source>
</evidence>
<evidence type="ECO:0000313" key="2">
    <source>
        <dbReference type="Proteomes" id="UP000297245"/>
    </source>
</evidence>
<dbReference type="EMBL" id="ML179719">
    <property type="protein sequence ID" value="THU82613.1"/>
    <property type="molecule type" value="Genomic_DNA"/>
</dbReference>